<accession>A0A6C0EBL1</accession>
<dbReference type="AlphaFoldDB" id="A0A6C0EBL1"/>
<proteinExistence type="predicted"/>
<sequence length="178" mass="21255">MNNEIKKLIYDNYGNSCFRCKVYMNENTFDCFDITDYTKGAVDRIQNLRPICNPCGNTLIKRGYVDMYNFITRYGFQQVMIKNTVMTKLTIKQFYNLLRDFGYERLFAEYENTAGNYFKFRYQFFMIGINYQLGLDDKMEIEFDMKDIALYNKKDICPDLYVDLAGLHQAFVSTQKYQ</sequence>
<reference evidence="1" key="1">
    <citation type="journal article" date="2020" name="Nature">
        <title>Giant virus diversity and host interactions through global metagenomics.</title>
        <authorList>
            <person name="Schulz F."/>
            <person name="Roux S."/>
            <person name="Paez-Espino D."/>
            <person name="Jungbluth S."/>
            <person name="Walsh D.A."/>
            <person name="Denef V.J."/>
            <person name="McMahon K.D."/>
            <person name="Konstantinidis K.T."/>
            <person name="Eloe-Fadrosh E.A."/>
            <person name="Kyrpides N.C."/>
            <person name="Woyke T."/>
        </authorList>
    </citation>
    <scope>NUCLEOTIDE SEQUENCE</scope>
    <source>
        <strain evidence="1">GVMAG-M-3300023179-27</strain>
    </source>
</reference>
<organism evidence="1">
    <name type="scientific">viral metagenome</name>
    <dbReference type="NCBI Taxonomy" id="1070528"/>
    <lineage>
        <taxon>unclassified sequences</taxon>
        <taxon>metagenomes</taxon>
        <taxon>organismal metagenomes</taxon>
    </lineage>
</organism>
<protein>
    <submittedName>
        <fullName evidence="1">Uncharacterized protein</fullName>
    </submittedName>
</protein>
<dbReference type="EMBL" id="MN739779">
    <property type="protein sequence ID" value="QHT26122.1"/>
    <property type="molecule type" value="Genomic_DNA"/>
</dbReference>
<name>A0A6C0EBL1_9ZZZZ</name>
<evidence type="ECO:0000313" key="1">
    <source>
        <dbReference type="EMBL" id="QHT26122.1"/>
    </source>
</evidence>